<dbReference type="OMA" id="HECAGSA"/>
<dbReference type="SUPFAM" id="SSF81383">
    <property type="entry name" value="F-box domain"/>
    <property type="match status" value="1"/>
</dbReference>
<keyword evidence="4" id="KW-1185">Reference proteome</keyword>
<protein>
    <recommendedName>
        <fullName evidence="2">F-box domain-containing protein</fullName>
    </recommendedName>
</protein>
<dbReference type="InterPro" id="IPR032675">
    <property type="entry name" value="LRR_dom_sf"/>
</dbReference>
<dbReference type="InterPro" id="IPR036047">
    <property type="entry name" value="F-box-like_dom_sf"/>
</dbReference>
<feature type="domain" description="F-box" evidence="2">
    <location>
        <begin position="72"/>
        <end position="122"/>
    </location>
</feature>
<reference evidence="3 4" key="1">
    <citation type="journal article" date="2012" name="Science">
        <title>The Paleozoic origin of enzymatic lignin decomposition reconstructed from 31 fungal genomes.</title>
        <authorList>
            <person name="Floudas D."/>
            <person name="Binder M."/>
            <person name="Riley R."/>
            <person name="Barry K."/>
            <person name="Blanchette R.A."/>
            <person name="Henrissat B."/>
            <person name="Martinez A.T."/>
            <person name="Otillar R."/>
            <person name="Spatafora J.W."/>
            <person name="Yadav J.S."/>
            <person name="Aerts A."/>
            <person name="Benoit I."/>
            <person name="Boyd A."/>
            <person name="Carlson A."/>
            <person name="Copeland A."/>
            <person name="Coutinho P.M."/>
            <person name="de Vries R.P."/>
            <person name="Ferreira P."/>
            <person name="Findley K."/>
            <person name="Foster B."/>
            <person name="Gaskell J."/>
            <person name="Glotzer D."/>
            <person name="Gorecki P."/>
            <person name="Heitman J."/>
            <person name="Hesse C."/>
            <person name="Hori C."/>
            <person name="Igarashi K."/>
            <person name="Jurgens J.A."/>
            <person name="Kallen N."/>
            <person name="Kersten P."/>
            <person name="Kohler A."/>
            <person name="Kuees U."/>
            <person name="Kumar T.K.A."/>
            <person name="Kuo A."/>
            <person name="LaButti K."/>
            <person name="Larrondo L.F."/>
            <person name="Lindquist E."/>
            <person name="Ling A."/>
            <person name="Lombard V."/>
            <person name="Lucas S."/>
            <person name="Lundell T."/>
            <person name="Martin R."/>
            <person name="McLaughlin D.J."/>
            <person name="Morgenstern I."/>
            <person name="Morin E."/>
            <person name="Murat C."/>
            <person name="Nagy L.G."/>
            <person name="Nolan M."/>
            <person name="Ohm R.A."/>
            <person name="Patyshakuliyeva A."/>
            <person name="Rokas A."/>
            <person name="Ruiz-Duenas F.J."/>
            <person name="Sabat G."/>
            <person name="Salamov A."/>
            <person name="Samejima M."/>
            <person name="Schmutz J."/>
            <person name="Slot J.C."/>
            <person name="St John F."/>
            <person name="Stenlid J."/>
            <person name="Sun H."/>
            <person name="Sun S."/>
            <person name="Syed K."/>
            <person name="Tsang A."/>
            <person name="Wiebenga A."/>
            <person name="Young D."/>
            <person name="Pisabarro A."/>
            <person name="Eastwood D.C."/>
            <person name="Martin F."/>
            <person name="Cullen D."/>
            <person name="Grigoriev I.V."/>
            <person name="Hibbett D.S."/>
        </authorList>
    </citation>
    <scope>NUCLEOTIDE SEQUENCE [LARGE SCALE GENOMIC DNA]</scope>
    <source>
        <strain evidence="3 4">ATCC 11539</strain>
    </source>
</reference>
<dbReference type="eggNOG" id="ENOG502R0QM">
    <property type="taxonomic scope" value="Eukaryota"/>
</dbReference>
<dbReference type="HOGENOM" id="CLU_024199_2_2_1"/>
<accession>S7Q879</accession>
<dbReference type="Proteomes" id="UP000030669">
    <property type="component" value="Unassembled WGS sequence"/>
</dbReference>
<dbReference type="RefSeq" id="XP_007865716.1">
    <property type="nucleotide sequence ID" value="XM_007867525.1"/>
</dbReference>
<organism evidence="3 4">
    <name type="scientific">Gloeophyllum trabeum (strain ATCC 11539 / FP-39264 / Madison 617)</name>
    <name type="common">Brown rot fungus</name>
    <dbReference type="NCBI Taxonomy" id="670483"/>
    <lineage>
        <taxon>Eukaryota</taxon>
        <taxon>Fungi</taxon>
        <taxon>Dikarya</taxon>
        <taxon>Basidiomycota</taxon>
        <taxon>Agaricomycotina</taxon>
        <taxon>Agaricomycetes</taxon>
        <taxon>Gloeophyllales</taxon>
        <taxon>Gloeophyllaceae</taxon>
        <taxon>Gloeophyllum</taxon>
    </lineage>
</organism>
<sequence>MPRMAPWRRDDARNFNLSDISDDSGTFSSPYRSTNGDPENSSESYPEASTGNPQGPDLQVEENNARWSTFPIGDLPPEILASVFAAVAINGGGLDQVSIVKLSRVCRHWRAVALDEPKFWNFVSAKHPTWSSTVLGRSGVIPLRVSLDVDDAESMDSARLVMTHFRRVKEFLVTGMSFDIDQVMAELPDEAPLLETWEMRKKLNHELPPPSTAFFGLRAPRLHHLTLRGFSCDWTSPLFKDLTKLGLHSVLSKTTPEEMLHILSMSPRLTELQLRTVFNEKERYTDLNHGYPRVDLPLLTHLFLGEHLRIPSENMTTMLEYLTFPATTSLVIYCRATRIDGFERLYQSILPVTGTDAVNIASVDLTLSGHAVRFEGKTSTDANDAHVYLALQCTQRRGSLDLASKTCAALPLAHHVEHLRIPGFILGQASRQAWVELLGCFPGVRRFEVAFMPIDLAGALCETDQDHITGTSVMLAPADLGRSTPLPILHTIVIESGEHTFKDEDMLKHLAYSLSQRRRVGLPIARLEIHDWVPPAGSQDLMAMLRKAVPDVVPAGRRVKAADIDRSFSYDD</sequence>
<evidence type="ECO:0000313" key="3">
    <source>
        <dbReference type="EMBL" id="EPQ55648.1"/>
    </source>
</evidence>
<feature type="region of interest" description="Disordered" evidence="1">
    <location>
        <begin position="1"/>
        <end position="59"/>
    </location>
</feature>
<gene>
    <name evidence="3" type="ORF">GLOTRDRAFT_138489</name>
</gene>
<evidence type="ECO:0000259" key="2">
    <source>
        <dbReference type="Pfam" id="PF12937"/>
    </source>
</evidence>
<evidence type="ECO:0000256" key="1">
    <source>
        <dbReference type="SAM" id="MobiDB-lite"/>
    </source>
</evidence>
<dbReference type="EMBL" id="KB469301">
    <property type="protein sequence ID" value="EPQ55648.1"/>
    <property type="molecule type" value="Genomic_DNA"/>
</dbReference>
<name>S7Q879_GLOTA</name>
<dbReference type="GeneID" id="19304000"/>
<dbReference type="KEGG" id="gtr:GLOTRDRAFT_138489"/>
<dbReference type="Gene3D" id="3.80.10.10">
    <property type="entry name" value="Ribonuclease Inhibitor"/>
    <property type="match status" value="1"/>
</dbReference>
<dbReference type="AlphaFoldDB" id="S7Q879"/>
<feature type="compositionally biased region" description="Polar residues" evidence="1">
    <location>
        <begin position="15"/>
        <end position="53"/>
    </location>
</feature>
<dbReference type="Pfam" id="PF12937">
    <property type="entry name" value="F-box-like"/>
    <property type="match status" value="1"/>
</dbReference>
<proteinExistence type="predicted"/>
<dbReference type="OrthoDB" id="3365698at2759"/>
<evidence type="ECO:0000313" key="4">
    <source>
        <dbReference type="Proteomes" id="UP000030669"/>
    </source>
</evidence>
<dbReference type="InterPro" id="IPR001810">
    <property type="entry name" value="F-box_dom"/>
</dbReference>